<dbReference type="SUPFAM" id="SSF52058">
    <property type="entry name" value="L domain-like"/>
    <property type="match status" value="1"/>
</dbReference>
<feature type="region of interest" description="Disordered" evidence="6">
    <location>
        <begin position="383"/>
        <end position="414"/>
    </location>
</feature>
<dbReference type="PANTHER" id="PTHR24365:SF541">
    <property type="entry name" value="PROTEIN TOLL-RELATED"/>
    <property type="match status" value="1"/>
</dbReference>
<evidence type="ECO:0000256" key="4">
    <source>
        <dbReference type="ARBA" id="ARBA00022989"/>
    </source>
</evidence>
<dbReference type="InterPro" id="IPR001611">
    <property type="entry name" value="Leu-rich_rpt"/>
</dbReference>
<proteinExistence type="predicted"/>
<sequence length="414" mass="45537">MYSVLLFVLYFTCLLSFVDCAFYPTGCAYDIDSSAVGKYRCDYTLSLPNFPIRYTNFSEPFPQRIVFYGISGTLPAYATFDAFDSFNYTYQSNDYKNSLELICSDGGSLQWGVGTFTWMTYLHEVTIKSCNLPSGLISSAFSDFGSLDHLILDGCTIPITATDTFSGLNITKMSDIPDPRGELTITNCDLSGGNFSNGFFDLLTEASALDLSNTGLTNLDVNMFAQMSKVKKINLAHNAFTTLPSNIFHNNTALAVLDLTGIAWDCSCDNLWFLDYASSNYIDIEGPIICNTPTAGVKARLFFSENCRTYDVCDAIPGIAIGIDCFEWFQILSYAFTGATLIISICALVIVSTYRRHMYVSEKQLLFVKKAKAIRVLEALKRGGGGGSKAPAKTDLPPKDSSWAIPTIDDSNLD</sequence>
<dbReference type="GO" id="GO:0005886">
    <property type="term" value="C:plasma membrane"/>
    <property type="evidence" value="ECO:0007669"/>
    <property type="project" value="TreeGrafter"/>
</dbReference>
<dbReference type="InterPro" id="IPR032675">
    <property type="entry name" value="LRR_dom_sf"/>
</dbReference>
<evidence type="ECO:0000256" key="3">
    <source>
        <dbReference type="ARBA" id="ARBA00022729"/>
    </source>
</evidence>
<reference evidence="9" key="1">
    <citation type="submission" date="2019-08" db="EMBL/GenBank/DDBJ databases">
        <title>The improved chromosome-level genome for the pearl oyster Pinctada fucata martensii using PacBio sequencing and Hi-C.</title>
        <authorList>
            <person name="Zheng Z."/>
        </authorList>
    </citation>
    <scope>NUCLEOTIDE SEQUENCE</scope>
    <source>
        <strain evidence="9">ZZ-2019</strain>
        <tissue evidence="9">Adductor muscle</tissue>
    </source>
</reference>
<dbReference type="EMBL" id="VSWD01000004">
    <property type="protein sequence ID" value="KAK3104388.1"/>
    <property type="molecule type" value="Genomic_DNA"/>
</dbReference>
<dbReference type="PANTHER" id="PTHR24365">
    <property type="entry name" value="TOLL-LIKE RECEPTOR"/>
    <property type="match status" value="1"/>
</dbReference>
<evidence type="ECO:0000256" key="7">
    <source>
        <dbReference type="SAM" id="Phobius"/>
    </source>
</evidence>
<keyword evidence="2 7" id="KW-0812">Transmembrane</keyword>
<evidence type="ECO:0000256" key="5">
    <source>
        <dbReference type="ARBA" id="ARBA00023136"/>
    </source>
</evidence>
<dbReference type="Pfam" id="PF13855">
    <property type="entry name" value="LRR_8"/>
    <property type="match status" value="1"/>
</dbReference>
<protein>
    <submittedName>
        <fullName evidence="9">Uncharacterized protein</fullName>
    </submittedName>
</protein>
<evidence type="ECO:0000313" key="9">
    <source>
        <dbReference type="EMBL" id="KAK3104388.1"/>
    </source>
</evidence>
<feature type="transmembrane region" description="Helical" evidence="7">
    <location>
        <begin position="331"/>
        <end position="354"/>
    </location>
</feature>
<keyword evidence="5 7" id="KW-0472">Membrane</keyword>
<evidence type="ECO:0000256" key="1">
    <source>
        <dbReference type="ARBA" id="ARBA00004167"/>
    </source>
</evidence>
<keyword evidence="4 7" id="KW-1133">Transmembrane helix</keyword>
<evidence type="ECO:0000256" key="6">
    <source>
        <dbReference type="SAM" id="MobiDB-lite"/>
    </source>
</evidence>
<dbReference type="Proteomes" id="UP001186944">
    <property type="component" value="Unassembled WGS sequence"/>
</dbReference>
<keyword evidence="3 8" id="KW-0732">Signal</keyword>
<comment type="subcellular location">
    <subcellularLocation>
        <location evidence="1">Membrane</location>
        <topology evidence="1">Single-pass membrane protein</topology>
    </subcellularLocation>
</comment>
<feature type="chain" id="PRO_5041634041" evidence="8">
    <location>
        <begin position="21"/>
        <end position="414"/>
    </location>
</feature>
<gene>
    <name evidence="9" type="ORF">FSP39_000917</name>
</gene>
<keyword evidence="10" id="KW-1185">Reference proteome</keyword>
<feature type="signal peptide" evidence="8">
    <location>
        <begin position="1"/>
        <end position="20"/>
    </location>
</feature>
<evidence type="ECO:0000256" key="2">
    <source>
        <dbReference type="ARBA" id="ARBA00022692"/>
    </source>
</evidence>
<dbReference type="GO" id="GO:0038023">
    <property type="term" value="F:signaling receptor activity"/>
    <property type="evidence" value="ECO:0007669"/>
    <property type="project" value="TreeGrafter"/>
</dbReference>
<evidence type="ECO:0000256" key="8">
    <source>
        <dbReference type="SAM" id="SignalP"/>
    </source>
</evidence>
<evidence type="ECO:0000313" key="10">
    <source>
        <dbReference type="Proteomes" id="UP001186944"/>
    </source>
</evidence>
<comment type="caution">
    <text evidence="9">The sequence shown here is derived from an EMBL/GenBank/DDBJ whole genome shotgun (WGS) entry which is preliminary data.</text>
</comment>
<organism evidence="9 10">
    <name type="scientific">Pinctada imbricata</name>
    <name type="common">Atlantic pearl-oyster</name>
    <name type="synonym">Pinctada martensii</name>
    <dbReference type="NCBI Taxonomy" id="66713"/>
    <lineage>
        <taxon>Eukaryota</taxon>
        <taxon>Metazoa</taxon>
        <taxon>Spiralia</taxon>
        <taxon>Lophotrochozoa</taxon>
        <taxon>Mollusca</taxon>
        <taxon>Bivalvia</taxon>
        <taxon>Autobranchia</taxon>
        <taxon>Pteriomorphia</taxon>
        <taxon>Pterioida</taxon>
        <taxon>Pterioidea</taxon>
        <taxon>Pteriidae</taxon>
        <taxon>Pinctada</taxon>
    </lineage>
</organism>
<dbReference type="AlphaFoldDB" id="A0AA88YMI4"/>
<name>A0AA88YMI4_PINIB</name>
<dbReference type="GO" id="GO:0007165">
    <property type="term" value="P:signal transduction"/>
    <property type="evidence" value="ECO:0007669"/>
    <property type="project" value="TreeGrafter"/>
</dbReference>
<accession>A0AA88YMI4</accession>
<dbReference type="Gene3D" id="3.80.10.10">
    <property type="entry name" value="Ribonuclease Inhibitor"/>
    <property type="match status" value="1"/>
</dbReference>